<dbReference type="InterPro" id="IPR006549">
    <property type="entry name" value="HAD-SF_hydro_IIIA"/>
</dbReference>
<sequence length="221" mass="24763">MTDHWDNLRANLHYLQRTIPPTHRLYSTIERFSRGASLEVFDLFRIAEETGYPVEVLFKKRIDQRPKRVKMLVMDCDGVMTKGEMIVSTDGEHTKVFNVKDGMGIKQAQAAGILTGIISHGHSTGVVESRAQQLGIPLVYVGKTPKLEVIQNWWKEHNISAEETAYIGDDINDIPVLKAVGAAFAPADAVEEVLLHPDIHILSRKGGEACIRELVDQHLLF</sequence>
<reference evidence="12 13" key="1">
    <citation type="submission" date="2020-08" db="EMBL/GenBank/DDBJ databases">
        <title>Croceimicrobium hydrocarbonivorans gen. nov., sp. nov., a novel marine bacterium isolated from a bacterial consortium that degrades polyethylene terephthalate.</title>
        <authorList>
            <person name="Liu R."/>
        </authorList>
    </citation>
    <scope>NUCLEOTIDE SEQUENCE [LARGE SCALE GENOMIC DNA]</scope>
    <source>
        <strain evidence="12 13">A20-9</strain>
    </source>
</reference>
<evidence type="ECO:0000256" key="11">
    <source>
        <dbReference type="ARBA" id="ARBA00031051"/>
    </source>
</evidence>
<dbReference type="SFLD" id="SFLDS00003">
    <property type="entry name" value="Haloacid_Dehalogenase"/>
    <property type="match status" value="1"/>
</dbReference>
<dbReference type="GO" id="GO:0008781">
    <property type="term" value="F:N-acylneuraminate cytidylyltransferase activity"/>
    <property type="evidence" value="ECO:0007669"/>
    <property type="project" value="TreeGrafter"/>
</dbReference>
<evidence type="ECO:0000256" key="7">
    <source>
        <dbReference type="ARBA" id="ARBA00022723"/>
    </source>
</evidence>
<comment type="cofactor">
    <cofactor evidence="2">
        <name>Mg(2+)</name>
        <dbReference type="ChEBI" id="CHEBI:18420"/>
    </cofactor>
</comment>
<dbReference type="SUPFAM" id="SSF56784">
    <property type="entry name" value="HAD-like"/>
    <property type="match status" value="1"/>
</dbReference>
<dbReference type="AlphaFoldDB" id="A0A7H0VEA2"/>
<evidence type="ECO:0000256" key="3">
    <source>
        <dbReference type="ARBA" id="ARBA00005893"/>
    </source>
</evidence>
<proteinExistence type="inferred from homology"/>
<dbReference type="EMBL" id="CP060139">
    <property type="protein sequence ID" value="QNR24050.1"/>
    <property type="molecule type" value="Genomic_DNA"/>
</dbReference>
<dbReference type="EC" id="3.1.3.45" evidence="5"/>
<keyword evidence="9" id="KW-0460">Magnesium</keyword>
<name>A0A7H0VEA2_9FLAO</name>
<evidence type="ECO:0000313" key="13">
    <source>
        <dbReference type="Proteomes" id="UP000516305"/>
    </source>
</evidence>
<keyword evidence="7" id="KW-0479">Metal-binding</keyword>
<organism evidence="12 13">
    <name type="scientific">Croceimicrobium hydrocarbonivorans</name>
    <dbReference type="NCBI Taxonomy" id="2761580"/>
    <lineage>
        <taxon>Bacteria</taxon>
        <taxon>Pseudomonadati</taxon>
        <taxon>Bacteroidota</taxon>
        <taxon>Flavobacteriia</taxon>
        <taxon>Flavobacteriales</taxon>
        <taxon>Owenweeksiaceae</taxon>
        <taxon>Croceimicrobium</taxon>
    </lineage>
</organism>
<evidence type="ECO:0000256" key="6">
    <source>
        <dbReference type="ARBA" id="ARBA00020092"/>
    </source>
</evidence>
<dbReference type="InterPro" id="IPR036412">
    <property type="entry name" value="HAD-like_sf"/>
</dbReference>
<dbReference type="RefSeq" id="WP_210758583.1">
    <property type="nucleotide sequence ID" value="NZ_CP060139.1"/>
</dbReference>
<comment type="subunit">
    <text evidence="4">Homotetramer.</text>
</comment>
<keyword evidence="8 12" id="KW-0378">Hydrolase</keyword>
<evidence type="ECO:0000256" key="1">
    <source>
        <dbReference type="ARBA" id="ARBA00000898"/>
    </source>
</evidence>
<dbReference type="PANTHER" id="PTHR21485:SF6">
    <property type="entry name" value="N-ACYLNEURAMINATE CYTIDYLYLTRANSFERASE-RELATED"/>
    <property type="match status" value="1"/>
</dbReference>
<evidence type="ECO:0000256" key="9">
    <source>
        <dbReference type="ARBA" id="ARBA00022842"/>
    </source>
</evidence>
<keyword evidence="10" id="KW-0448">Lipopolysaccharide biosynthesis</keyword>
<dbReference type="GO" id="GO:0046872">
    <property type="term" value="F:metal ion binding"/>
    <property type="evidence" value="ECO:0007669"/>
    <property type="project" value="UniProtKB-KW"/>
</dbReference>
<comment type="catalytic activity">
    <reaction evidence="1">
        <text>3-deoxy-alpha-D-manno-2-octulosonate-8-phosphate + H2O = 3-deoxy-alpha-D-manno-oct-2-ulosonate + phosphate</text>
        <dbReference type="Rhea" id="RHEA:11500"/>
        <dbReference type="ChEBI" id="CHEBI:15377"/>
        <dbReference type="ChEBI" id="CHEBI:43474"/>
        <dbReference type="ChEBI" id="CHEBI:85985"/>
        <dbReference type="ChEBI" id="CHEBI:85986"/>
        <dbReference type="EC" id="3.1.3.45"/>
    </reaction>
</comment>
<evidence type="ECO:0000256" key="5">
    <source>
        <dbReference type="ARBA" id="ARBA00013066"/>
    </source>
</evidence>
<dbReference type="GO" id="GO:0019143">
    <property type="term" value="F:3-deoxy-manno-octulosonate-8-phosphatase activity"/>
    <property type="evidence" value="ECO:0007669"/>
    <property type="project" value="UniProtKB-EC"/>
</dbReference>
<evidence type="ECO:0000256" key="8">
    <source>
        <dbReference type="ARBA" id="ARBA00022801"/>
    </source>
</evidence>
<dbReference type="InterPro" id="IPR050793">
    <property type="entry name" value="CMP-NeuNAc_synthase"/>
</dbReference>
<dbReference type="KEGG" id="chyd:H4K34_17010"/>
<dbReference type="Gene3D" id="3.40.50.1000">
    <property type="entry name" value="HAD superfamily/HAD-like"/>
    <property type="match status" value="1"/>
</dbReference>
<dbReference type="NCBIfam" id="TIGR01670">
    <property type="entry name" value="KdsC-phosphatas"/>
    <property type="match status" value="1"/>
</dbReference>
<dbReference type="SFLD" id="SFLDG01136">
    <property type="entry name" value="C1.6:_Phosphoserine_Phosphatas"/>
    <property type="match status" value="1"/>
</dbReference>
<gene>
    <name evidence="12" type="ORF">H4K34_17010</name>
</gene>
<evidence type="ECO:0000256" key="2">
    <source>
        <dbReference type="ARBA" id="ARBA00001946"/>
    </source>
</evidence>
<comment type="similarity">
    <text evidence="3">Belongs to the KdsC family.</text>
</comment>
<dbReference type="GO" id="GO:0009103">
    <property type="term" value="P:lipopolysaccharide biosynthetic process"/>
    <property type="evidence" value="ECO:0007669"/>
    <property type="project" value="UniProtKB-KW"/>
</dbReference>
<evidence type="ECO:0000256" key="4">
    <source>
        <dbReference type="ARBA" id="ARBA00011881"/>
    </source>
</evidence>
<dbReference type="SFLD" id="SFLDG01138">
    <property type="entry name" value="C1.6.2:_Deoxy-d-mannose-octulo"/>
    <property type="match status" value="1"/>
</dbReference>
<dbReference type="Pfam" id="PF08282">
    <property type="entry name" value="Hydrolase_3"/>
    <property type="match status" value="1"/>
</dbReference>
<accession>A0A7H0VEA2</accession>
<keyword evidence="13" id="KW-1185">Reference proteome</keyword>
<dbReference type="CDD" id="cd01630">
    <property type="entry name" value="HAD_KDO-like"/>
    <property type="match status" value="1"/>
</dbReference>
<dbReference type="InterPro" id="IPR023214">
    <property type="entry name" value="HAD_sf"/>
</dbReference>
<evidence type="ECO:0000313" key="12">
    <source>
        <dbReference type="EMBL" id="QNR24050.1"/>
    </source>
</evidence>
<dbReference type="NCBIfam" id="TIGR01662">
    <property type="entry name" value="HAD-SF-IIIA"/>
    <property type="match status" value="1"/>
</dbReference>
<evidence type="ECO:0000256" key="10">
    <source>
        <dbReference type="ARBA" id="ARBA00022985"/>
    </source>
</evidence>
<dbReference type="PANTHER" id="PTHR21485">
    <property type="entry name" value="HAD SUPERFAMILY MEMBERS CMAS AND KDSC"/>
    <property type="match status" value="1"/>
</dbReference>
<dbReference type="InterPro" id="IPR010023">
    <property type="entry name" value="KdsC_fam"/>
</dbReference>
<dbReference type="Proteomes" id="UP000516305">
    <property type="component" value="Chromosome"/>
</dbReference>
<protein>
    <recommendedName>
        <fullName evidence="6">3-deoxy-D-manno-octulosonate 8-phosphate phosphatase KdsC</fullName>
        <ecNumber evidence="5">3.1.3.45</ecNumber>
    </recommendedName>
    <alternativeName>
        <fullName evidence="11">KDO 8-P phosphatase</fullName>
    </alternativeName>
</protein>